<dbReference type="Gene3D" id="1.20.1070.10">
    <property type="entry name" value="Rhodopsin 7-helix transmembrane proteins"/>
    <property type="match status" value="1"/>
</dbReference>
<dbReference type="InterPro" id="IPR000276">
    <property type="entry name" value="GPCR_Rhodpsn"/>
</dbReference>
<feature type="transmembrane region" description="Helical" evidence="10">
    <location>
        <begin position="42"/>
        <end position="63"/>
    </location>
</feature>
<evidence type="ECO:0000256" key="4">
    <source>
        <dbReference type="ARBA" id="ARBA00023040"/>
    </source>
</evidence>
<comment type="subcellular location">
    <subcellularLocation>
        <location evidence="1">Membrane</location>
        <topology evidence="1">Multi-pass membrane protein</topology>
    </subcellularLocation>
</comment>
<evidence type="ECO:0000313" key="13">
    <source>
        <dbReference type="Proteomes" id="UP001159427"/>
    </source>
</evidence>
<evidence type="ECO:0000256" key="3">
    <source>
        <dbReference type="ARBA" id="ARBA00022989"/>
    </source>
</evidence>
<reference evidence="12 13" key="1">
    <citation type="submission" date="2022-05" db="EMBL/GenBank/DDBJ databases">
        <authorList>
            <consortium name="Genoscope - CEA"/>
            <person name="William W."/>
        </authorList>
    </citation>
    <scope>NUCLEOTIDE SEQUENCE [LARGE SCALE GENOMIC DNA]</scope>
</reference>
<dbReference type="PANTHER" id="PTHR24243:SF208">
    <property type="entry name" value="PYROKININ-1 RECEPTOR"/>
    <property type="match status" value="1"/>
</dbReference>
<feature type="transmembrane region" description="Helical" evidence="10">
    <location>
        <begin position="116"/>
        <end position="137"/>
    </location>
</feature>
<feature type="domain" description="G-protein coupled receptors family 1 profile" evidence="11">
    <location>
        <begin position="54"/>
        <end position="266"/>
    </location>
</feature>
<feature type="region of interest" description="Disordered" evidence="9">
    <location>
        <begin position="291"/>
        <end position="319"/>
    </location>
</feature>
<gene>
    <name evidence="12" type="ORF">PEVE_00015521</name>
</gene>
<keyword evidence="13" id="KW-1185">Reference proteome</keyword>
<evidence type="ECO:0000256" key="9">
    <source>
        <dbReference type="SAM" id="MobiDB-lite"/>
    </source>
</evidence>
<evidence type="ECO:0000256" key="2">
    <source>
        <dbReference type="ARBA" id="ARBA00022692"/>
    </source>
</evidence>
<accession>A0ABN8LGL9</accession>
<dbReference type="SUPFAM" id="SSF81321">
    <property type="entry name" value="Family A G protein-coupled receptor-like"/>
    <property type="match status" value="1"/>
</dbReference>
<sequence>MVFSREKTCRTVRSMNITVNGSSSWSCSSLINLEAEKIGSTVALSLLLVVSLIGNFLIVLIVYKTPTLRKPINMLIANMAMSDLLFPIFTFPVQLANLHVGRWLIGGNLGQALCKLLVFGIYISLLVSVQSLLLITVDRFGAVVVPLRSPLITIKQCPFFIVATWIIAMAVHSPFLVAQKIVEYPGGMRCKTQLRETFGENASRNYILVLGIVFLFTPFVLLAILYSVILIKLKRQAHPGEPSANAEEQRTRRIRSVRKMAIAIVLPDGLPHHPESKYKESSIIADPSAKFETKSKRAGRTETKTSAEAAEVKEEASEPTGGLLPYMSYIGRCRGIGYGF</sequence>
<feature type="compositionally biased region" description="Basic and acidic residues" evidence="9">
    <location>
        <begin position="291"/>
        <end position="316"/>
    </location>
</feature>
<keyword evidence="7 8" id="KW-0807">Transducer</keyword>
<dbReference type="PROSITE" id="PS00237">
    <property type="entry name" value="G_PROTEIN_RECEP_F1_1"/>
    <property type="match status" value="1"/>
</dbReference>
<keyword evidence="5 10" id="KW-0472">Membrane</keyword>
<dbReference type="PRINTS" id="PR00237">
    <property type="entry name" value="GPCRRHODOPSN"/>
</dbReference>
<evidence type="ECO:0000256" key="7">
    <source>
        <dbReference type="ARBA" id="ARBA00023224"/>
    </source>
</evidence>
<organism evidence="12 13">
    <name type="scientific">Porites evermanni</name>
    <dbReference type="NCBI Taxonomy" id="104178"/>
    <lineage>
        <taxon>Eukaryota</taxon>
        <taxon>Metazoa</taxon>
        <taxon>Cnidaria</taxon>
        <taxon>Anthozoa</taxon>
        <taxon>Hexacorallia</taxon>
        <taxon>Scleractinia</taxon>
        <taxon>Fungiina</taxon>
        <taxon>Poritidae</taxon>
        <taxon>Porites</taxon>
    </lineage>
</organism>
<protein>
    <recommendedName>
        <fullName evidence="11">G-protein coupled receptors family 1 profile domain-containing protein</fullName>
    </recommendedName>
</protein>
<dbReference type="InterPro" id="IPR017452">
    <property type="entry name" value="GPCR_Rhodpsn_7TM"/>
</dbReference>
<keyword evidence="3 10" id="KW-1133">Transmembrane helix</keyword>
<evidence type="ECO:0000256" key="8">
    <source>
        <dbReference type="RuleBase" id="RU000688"/>
    </source>
</evidence>
<dbReference type="PANTHER" id="PTHR24243">
    <property type="entry name" value="G-PROTEIN COUPLED RECEPTOR"/>
    <property type="match status" value="1"/>
</dbReference>
<feature type="transmembrane region" description="Helical" evidence="10">
    <location>
        <begin position="158"/>
        <end position="178"/>
    </location>
</feature>
<comment type="similarity">
    <text evidence="8">Belongs to the G-protein coupled receptor 1 family.</text>
</comment>
<name>A0ABN8LGL9_9CNID</name>
<keyword evidence="2 8" id="KW-0812">Transmembrane</keyword>
<evidence type="ECO:0000259" key="11">
    <source>
        <dbReference type="PROSITE" id="PS50262"/>
    </source>
</evidence>
<dbReference type="PROSITE" id="PS50262">
    <property type="entry name" value="G_PROTEIN_RECEP_F1_2"/>
    <property type="match status" value="1"/>
</dbReference>
<dbReference type="Pfam" id="PF00001">
    <property type="entry name" value="7tm_1"/>
    <property type="match status" value="1"/>
</dbReference>
<comment type="caution">
    <text evidence="12">The sequence shown here is derived from an EMBL/GenBank/DDBJ whole genome shotgun (WGS) entry which is preliminary data.</text>
</comment>
<dbReference type="Proteomes" id="UP001159427">
    <property type="component" value="Unassembled WGS sequence"/>
</dbReference>
<keyword evidence="6 8" id="KW-0675">Receptor</keyword>
<evidence type="ECO:0000256" key="5">
    <source>
        <dbReference type="ARBA" id="ARBA00023136"/>
    </source>
</evidence>
<evidence type="ECO:0000256" key="1">
    <source>
        <dbReference type="ARBA" id="ARBA00004141"/>
    </source>
</evidence>
<feature type="transmembrane region" description="Helical" evidence="10">
    <location>
        <begin position="75"/>
        <end position="96"/>
    </location>
</feature>
<feature type="transmembrane region" description="Helical" evidence="10">
    <location>
        <begin position="206"/>
        <end position="231"/>
    </location>
</feature>
<evidence type="ECO:0000313" key="12">
    <source>
        <dbReference type="EMBL" id="CAH3015315.1"/>
    </source>
</evidence>
<keyword evidence="4 8" id="KW-0297">G-protein coupled receptor</keyword>
<proteinExistence type="inferred from homology"/>
<dbReference type="EMBL" id="CALNXI010000022">
    <property type="protein sequence ID" value="CAH3015315.1"/>
    <property type="molecule type" value="Genomic_DNA"/>
</dbReference>
<evidence type="ECO:0000256" key="10">
    <source>
        <dbReference type="SAM" id="Phobius"/>
    </source>
</evidence>
<evidence type="ECO:0000256" key="6">
    <source>
        <dbReference type="ARBA" id="ARBA00023170"/>
    </source>
</evidence>
<dbReference type="CDD" id="cd00637">
    <property type="entry name" value="7tm_classA_rhodopsin-like"/>
    <property type="match status" value="1"/>
</dbReference>